<feature type="compositionally biased region" description="Polar residues" evidence="1">
    <location>
        <begin position="114"/>
        <end position="124"/>
    </location>
</feature>
<evidence type="ECO:0000313" key="4">
    <source>
        <dbReference type="Proteomes" id="UP000245699"/>
    </source>
</evidence>
<dbReference type="CDD" id="cd12193">
    <property type="entry name" value="bZIP_GCN4"/>
    <property type="match status" value="1"/>
</dbReference>
<accession>A0A2T9YCU1</accession>
<dbReference type="PROSITE" id="PS50217">
    <property type="entry name" value="BZIP"/>
    <property type="match status" value="1"/>
</dbReference>
<comment type="caution">
    <text evidence="3">The sequence shown here is derived from an EMBL/GenBank/DDBJ whole genome shotgun (WGS) entry which is preliminary data.</text>
</comment>
<dbReference type="AlphaFoldDB" id="A0A2T9YCU1"/>
<organism evidence="3 4">
    <name type="scientific">Furculomyces boomerangus</name>
    <dbReference type="NCBI Taxonomy" id="61424"/>
    <lineage>
        <taxon>Eukaryota</taxon>
        <taxon>Fungi</taxon>
        <taxon>Fungi incertae sedis</taxon>
        <taxon>Zoopagomycota</taxon>
        <taxon>Kickxellomycotina</taxon>
        <taxon>Harpellomycetes</taxon>
        <taxon>Harpellales</taxon>
        <taxon>Harpellaceae</taxon>
        <taxon>Furculomyces</taxon>
    </lineage>
</organism>
<feature type="region of interest" description="Disordered" evidence="1">
    <location>
        <begin position="92"/>
        <end position="126"/>
    </location>
</feature>
<dbReference type="GO" id="GO:0003700">
    <property type="term" value="F:DNA-binding transcription factor activity"/>
    <property type="evidence" value="ECO:0007669"/>
    <property type="project" value="InterPro"/>
</dbReference>
<name>A0A2T9YCU1_9FUNG</name>
<evidence type="ECO:0000313" key="3">
    <source>
        <dbReference type="EMBL" id="PVU90158.1"/>
    </source>
</evidence>
<feature type="region of interest" description="Disordered" evidence="1">
    <location>
        <begin position="190"/>
        <end position="282"/>
    </location>
</feature>
<dbReference type="Gene3D" id="3.30.160.60">
    <property type="entry name" value="Classic Zinc Finger"/>
    <property type="match status" value="1"/>
</dbReference>
<evidence type="ECO:0000256" key="1">
    <source>
        <dbReference type="SAM" id="MobiDB-lite"/>
    </source>
</evidence>
<dbReference type="EMBL" id="MBFT01000495">
    <property type="protein sequence ID" value="PVU90158.1"/>
    <property type="molecule type" value="Genomic_DNA"/>
</dbReference>
<protein>
    <recommendedName>
        <fullName evidence="2">BZIP domain-containing protein</fullName>
    </recommendedName>
</protein>
<feature type="compositionally biased region" description="Low complexity" evidence="1">
    <location>
        <begin position="92"/>
        <end position="107"/>
    </location>
</feature>
<feature type="compositionally biased region" description="Low complexity" evidence="1">
    <location>
        <begin position="256"/>
        <end position="267"/>
    </location>
</feature>
<keyword evidence="4" id="KW-1185">Reference proteome</keyword>
<feature type="compositionally biased region" description="Polar residues" evidence="1">
    <location>
        <begin position="243"/>
        <end position="255"/>
    </location>
</feature>
<dbReference type="SUPFAM" id="SSF57959">
    <property type="entry name" value="Leucine zipper domain"/>
    <property type="match status" value="1"/>
</dbReference>
<dbReference type="InterPro" id="IPR004827">
    <property type="entry name" value="bZIP"/>
</dbReference>
<feature type="compositionally biased region" description="Low complexity" evidence="1">
    <location>
        <begin position="228"/>
        <end position="242"/>
    </location>
</feature>
<dbReference type="Pfam" id="PF07716">
    <property type="entry name" value="bZIP_2"/>
    <property type="match status" value="1"/>
</dbReference>
<dbReference type="InterPro" id="IPR046347">
    <property type="entry name" value="bZIP_sf"/>
</dbReference>
<gene>
    <name evidence="3" type="ORF">BB559_004756</name>
</gene>
<dbReference type="SMART" id="SM00338">
    <property type="entry name" value="BRLZ"/>
    <property type="match status" value="1"/>
</dbReference>
<feature type="compositionally biased region" description="Basic and acidic residues" evidence="1">
    <location>
        <begin position="272"/>
        <end position="282"/>
    </location>
</feature>
<proteinExistence type="predicted"/>
<dbReference type="PROSITE" id="PS00036">
    <property type="entry name" value="BZIP_BASIC"/>
    <property type="match status" value="1"/>
</dbReference>
<dbReference type="Proteomes" id="UP000245699">
    <property type="component" value="Unassembled WGS sequence"/>
</dbReference>
<feature type="compositionally biased region" description="Low complexity" evidence="1">
    <location>
        <begin position="190"/>
        <end position="205"/>
    </location>
</feature>
<sequence length="418" mass="46206">MNQEQLDYVVFKLWRALSSMPNPSAPQPNLFNIQNNLQNLMPQMPTPQVSSDMFKNLNLLALAQATNPIPQTSDFHSDAYSLNGNLVSPFTVGSSSTSGSSPHTPSFADFDGFSNMNQSPQSPQKDVYPDIQIENLINDYLSSQSIPPSSQFSPMEISSGFQMSGTIEKQNHSNFTNDIGCLPTINSFDSPSFSSSSETSTKCSPVLKPRESSPIASQQTLHLAAPLSESSVVSTSSMKSPSGIKNGNPQQKPITSSSAESSPVSDSTKNPETSEIRKRCDNEFLASLPPQLALKRRRARSAKQTAIIEELMRSTTNGANGSNQPNSQFEIQLETVKRHRNTDAARRSRLRKALRMETLEKQVISLEVENQKLRDITAIHEKEKFEFSRREEELKEQISKMTELLGSSSQPQTPEICN</sequence>
<evidence type="ECO:0000259" key="2">
    <source>
        <dbReference type="PROSITE" id="PS50217"/>
    </source>
</evidence>
<reference evidence="3 4" key="1">
    <citation type="journal article" date="2018" name="MBio">
        <title>Comparative Genomics Reveals the Core Gene Toolbox for the Fungus-Insect Symbiosis.</title>
        <authorList>
            <person name="Wang Y."/>
            <person name="Stata M."/>
            <person name="Wang W."/>
            <person name="Stajich J.E."/>
            <person name="White M.M."/>
            <person name="Moncalvo J.M."/>
        </authorList>
    </citation>
    <scope>NUCLEOTIDE SEQUENCE [LARGE SCALE GENOMIC DNA]</scope>
    <source>
        <strain evidence="3 4">AUS-77-4</strain>
    </source>
</reference>
<dbReference type="OrthoDB" id="5599665at2759"/>
<feature type="domain" description="BZIP" evidence="2">
    <location>
        <begin position="337"/>
        <end position="374"/>
    </location>
</feature>
<dbReference type="STRING" id="61424.A0A2T9YCU1"/>